<dbReference type="InterPro" id="IPR040442">
    <property type="entry name" value="Pyrv_kinase-like_dom_sf"/>
</dbReference>
<feature type="compositionally biased region" description="Gly residues" evidence="4">
    <location>
        <begin position="290"/>
        <end position="310"/>
    </location>
</feature>
<gene>
    <name evidence="6" type="ORF">HDA30_001502</name>
</gene>
<dbReference type="GO" id="GO:0016832">
    <property type="term" value="F:aldehyde-lyase activity"/>
    <property type="evidence" value="ECO:0007669"/>
    <property type="project" value="TreeGrafter"/>
</dbReference>
<dbReference type="Pfam" id="PF03328">
    <property type="entry name" value="HpcH_HpaI"/>
    <property type="match status" value="1"/>
</dbReference>
<evidence type="ECO:0000313" key="6">
    <source>
        <dbReference type="EMBL" id="MBB4735994.1"/>
    </source>
</evidence>
<sequence length="310" mass="31447">MPVIDNPQPLFRDLFSPEAVAARDGRPAAGMFLCNGDQNTAEICAGAGLDYLLIDAEHTALSLEDVVGQLRVIAGYRVPTMVRVPANDPVLIKQFLDLGAQTLLVPMVDDAEQAAAAVAAARYPGGCAAGAAAGQGASTSSGQRRAGVRGVGSALARSGRWNRTTGYLADADAHVSVIVQIESETAVGHARAIAETDGVDGVFIGPSDLSATMGLLGQQSHPEVVAAVKHVITEAQAAGTIVGVNAFARDQAQDYVEAGADYVNVGADVALLARATEALADTWCPASAAGAGGETGRGRPGGAGGERASY</sequence>
<accession>A0A7W7M3V5</accession>
<dbReference type="EC" id="4.1.2.52" evidence="6"/>
<dbReference type="PANTHER" id="PTHR30502:SF0">
    <property type="entry name" value="PHOSPHOENOLPYRUVATE CARBOXYLASE FAMILY PROTEIN"/>
    <property type="match status" value="1"/>
</dbReference>
<reference evidence="6 7" key="1">
    <citation type="submission" date="2020-08" db="EMBL/GenBank/DDBJ databases">
        <title>Sequencing the genomes of 1000 actinobacteria strains.</title>
        <authorList>
            <person name="Klenk H.-P."/>
        </authorList>
    </citation>
    <scope>NUCLEOTIDE SEQUENCE [LARGE SCALE GENOMIC DNA]</scope>
    <source>
        <strain evidence="6 7">DSM 23974</strain>
    </source>
</reference>
<evidence type="ECO:0000313" key="7">
    <source>
        <dbReference type="Proteomes" id="UP000540191"/>
    </source>
</evidence>
<feature type="domain" description="HpcH/HpaI aldolase/citrate lyase" evidence="5">
    <location>
        <begin position="29"/>
        <end position="274"/>
    </location>
</feature>
<evidence type="ECO:0000259" key="5">
    <source>
        <dbReference type="Pfam" id="PF03328"/>
    </source>
</evidence>
<dbReference type="InterPro" id="IPR005000">
    <property type="entry name" value="Aldolase/citrate-lyase_domain"/>
</dbReference>
<dbReference type="GO" id="GO:0046872">
    <property type="term" value="F:metal ion binding"/>
    <property type="evidence" value="ECO:0007669"/>
    <property type="project" value="UniProtKB-KW"/>
</dbReference>
<evidence type="ECO:0000256" key="3">
    <source>
        <dbReference type="ARBA" id="ARBA00023239"/>
    </source>
</evidence>
<evidence type="ECO:0000256" key="1">
    <source>
        <dbReference type="ARBA" id="ARBA00005568"/>
    </source>
</evidence>
<dbReference type="EMBL" id="JACHNA010000001">
    <property type="protein sequence ID" value="MBB4735994.1"/>
    <property type="molecule type" value="Genomic_DNA"/>
</dbReference>
<comment type="caution">
    <text evidence="6">The sequence shown here is derived from an EMBL/GenBank/DDBJ whole genome shotgun (WGS) entry which is preliminary data.</text>
</comment>
<proteinExistence type="inferred from homology"/>
<organism evidence="6 7">
    <name type="scientific">Micrococcus cohnii</name>
    <dbReference type="NCBI Taxonomy" id="993416"/>
    <lineage>
        <taxon>Bacteria</taxon>
        <taxon>Bacillati</taxon>
        <taxon>Actinomycetota</taxon>
        <taxon>Actinomycetes</taxon>
        <taxon>Micrococcales</taxon>
        <taxon>Micrococcaceae</taxon>
        <taxon>Micrococcus</taxon>
    </lineage>
</organism>
<dbReference type="AlphaFoldDB" id="A0A7W7M3V5"/>
<name>A0A7W7M3V5_9MICC</name>
<dbReference type="InterPro" id="IPR015813">
    <property type="entry name" value="Pyrv/PenolPyrv_kinase-like_dom"/>
</dbReference>
<feature type="region of interest" description="Disordered" evidence="4">
    <location>
        <begin position="287"/>
        <end position="310"/>
    </location>
</feature>
<dbReference type="SUPFAM" id="SSF51621">
    <property type="entry name" value="Phosphoenolpyruvate/pyruvate domain"/>
    <property type="match status" value="1"/>
</dbReference>
<evidence type="ECO:0000256" key="4">
    <source>
        <dbReference type="SAM" id="MobiDB-lite"/>
    </source>
</evidence>
<keyword evidence="2" id="KW-0479">Metal-binding</keyword>
<dbReference type="Gene3D" id="3.20.20.60">
    <property type="entry name" value="Phosphoenolpyruvate-binding domains"/>
    <property type="match status" value="1"/>
</dbReference>
<dbReference type="GO" id="GO:0005737">
    <property type="term" value="C:cytoplasm"/>
    <property type="evidence" value="ECO:0007669"/>
    <property type="project" value="TreeGrafter"/>
</dbReference>
<dbReference type="PANTHER" id="PTHR30502">
    <property type="entry name" value="2-KETO-3-DEOXY-L-RHAMNONATE ALDOLASE"/>
    <property type="match status" value="1"/>
</dbReference>
<dbReference type="InterPro" id="IPR050251">
    <property type="entry name" value="HpcH-HpaI_aldolase"/>
</dbReference>
<evidence type="ECO:0000256" key="2">
    <source>
        <dbReference type="ARBA" id="ARBA00022723"/>
    </source>
</evidence>
<protein>
    <submittedName>
        <fullName evidence="6">4-hydroxy-2-oxoheptanedioate aldolase</fullName>
        <ecNumber evidence="6">4.1.2.52</ecNumber>
    </submittedName>
</protein>
<dbReference type="Proteomes" id="UP000540191">
    <property type="component" value="Unassembled WGS sequence"/>
</dbReference>
<dbReference type="RefSeq" id="WP_343059329.1">
    <property type="nucleotide sequence ID" value="NZ_JACHNA010000001.1"/>
</dbReference>
<keyword evidence="7" id="KW-1185">Reference proteome</keyword>
<comment type="similarity">
    <text evidence="1">Belongs to the HpcH/HpaI aldolase family.</text>
</comment>
<keyword evidence="3 6" id="KW-0456">Lyase</keyword>